<dbReference type="SMART" id="SM00530">
    <property type="entry name" value="HTH_XRE"/>
    <property type="match status" value="1"/>
</dbReference>
<evidence type="ECO:0000313" key="3">
    <source>
        <dbReference type="EMBL" id="KED03644.1"/>
    </source>
</evidence>
<protein>
    <recommendedName>
        <fullName evidence="2">HTH cro/C1-type domain-containing protein</fullName>
    </recommendedName>
</protein>
<dbReference type="Pfam" id="PF01381">
    <property type="entry name" value="HTH_3"/>
    <property type="match status" value="1"/>
</dbReference>
<dbReference type="RefSeq" id="WP_037581762.1">
    <property type="nucleotide sequence ID" value="NZ_AWEX01000104.1"/>
</dbReference>
<dbReference type="SUPFAM" id="SSF47413">
    <property type="entry name" value="lambda repressor-like DNA-binding domains"/>
    <property type="match status" value="1"/>
</dbReference>
<proteinExistence type="predicted"/>
<reference evidence="3 4" key="1">
    <citation type="journal article" date="2014" name="Int. J. Syst. Evol. Microbiol.">
        <title>Phylogenomics and the dynamic genome evolution of the genus Streptococcus.</title>
        <authorList>
            <consortium name="The Broad Institute Genome Sequencing Platform"/>
            <person name="Richards V.P."/>
            <person name="Palmer S.R."/>
            <person name="Pavinski Bitar P.D."/>
            <person name="Qin X."/>
            <person name="Weinstock G.M."/>
            <person name="Highlander S.K."/>
            <person name="Town C.D."/>
            <person name="Burne R.A."/>
            <person name="Stanhope M.J."/>
        </authorList>
    </citation>
    <scope>NUCLEOTIDE SEQUENCE [LARGE SCALE GENOMIC DNA]</scope>
    <source>
        <strain evidence="3 4">CECT 5772</strain>
    </source>
</reference>
<evidence type="ECO:0000256" key="1">
    <source>
        <dbReference type="SAM" id="MobiDB-lite"/>
    </source>
</evidence>
<evidence type="ECO:0000313" key="4">
    <source>
        <dbReference type="Proteomes" id="UP000028704"/>
    </source>
</evidence>
<dbReference type="AlphaFoldDB" id="A0A922NT07"/>
<sequence>MSSLSRKHEQIHHQRKLAKPSQSQLAELLETNKQTLSMTENGQRKAPIKKLIKLHNIFGVTANELLPKD</sequence>
<feature type="compositionally biased region" description="Basic and acidic residues" evidence="1">
    <location>
        <begin position="1"/>
        <end position="12"/>
    </location>
</feature>
<dbReference type="EMBL" id="AWEX01000104">
    <property type="protein sequence ID" value="KED03644.1"/>
    <property type="molecule type" value="Genomic_DNA"/>
</dbReference>
<dbReference type="InterPro" id="IPR001387">
    <property type="entry name" value="Cro/C1-type_HTH"/>
</dbReference>
<feature type="region of interest" description="Disordered" evidence="1">
    <location>
        <begin position="1"/>
        <end position="23"/>
    </location>
</feature>
<dbReference type="GO" id="GO:0003677">
    <property type="term" value="F:DNA binding"/>
    <property type="evidence" value="ECO:0007669"/>
    <property type="project" value="InterPro"/>
</dbReference>
<dbReference type="Gene3D" id="1.10.260.40">
    <property type="entry name" value="lambda repressor-like DNA-binding domains"/>
    <property type="match status" value="1"/>
</dbReference>
<accession>A0A922NT07</accession>
<dbReference type="Proteomes" id="UP000028704">
    <property type="component" value="Unassembled WGS sequence"/>
</dbReference>
<dbReference type="CDD" id="cd00093">
    <property type="entry name" value="HTH_XRE"/>
    <property type="match status" value="1"/>
</dbReference>
<evidence type="ECO:0000259" key="2">
    <source>
        <dbReference type="PROSITE" id="PS50943"/>
    </source>
</evidence>
<name>A0A922NT07_9STRE</name>
<dbReference type="PROSITE" id="PS50943">
    <property type="entry name" value="HTH_CROC1"/>
    <property type="match status" value="1"/>
</dbReference>
<feature type="domain" description="HTH cro/C1-type" evidence="2">
    <location>
        <begin position="11"/>
        <end position="65"/>
    </location>
</feature>
<organism evidence="3 4">
    <name type="scientific">Streptococcus equi subsp. ruminatorum CECT 5772</name>
    <dbReference type="NCBI Taxonomy" id="1051981"/>
    <lineage>
        <taxon>Bacteria</taxon>
        <taxon>Bacillati</taxon>
        <taxon>Bacillota</taxon>
        <taxon>Bacilli</taxon>
        <taxon>Lactobacillales</taxon>
        <taxon>Streptococcaceae</taxon>
        <taxon>Streptococcus</taxon>
    </lineage>
</organism>
<comment type="caution">
    <text evidence="3">The sequence shown here is derived from an EMBL/GenBank/DDBJ whole genome shotgun (WGS) entry which is preliminary data.</text>
</comment>
<gene>
    <name evidence="3" type="ORF">CECT5772_09642</name>
</gene>
<dbReference type="InterPro" id="IPR010982">
    <property type="entry name" value="Lambda_DNA-bd_dom_sf"/>
</dbReference>